<gene>
    <name evidence="3" type="ORF">A2870_03995</name>
</gene>
<dbReference type="STRING" id="1797711.A2870_03995"/>
<dbReference type="NCBIfam" id="TIGR01552">
    <property type="entry name" value="phd_fam"/>
    <property type="match status" value="1"/>
</dbReference>
<evidence type="ECO:0000256" key="1">
    <source>
        <dbReference type="ARBA" id="ARBA00009981"/>
    </source>
</evidence>
<sequence length="87" mass="9946">MFTTISARQIQREYKKILAKANKSKEPIVVMANNKPLGAVIGLDALEKLQVEAVLNEAMEEYRAGKTKTIKNKKDLEKHFREIDEMV</sequence>
<organism evidence="3 4">
    <name type="scientific">Candidatus Curtissbacteria bacterium RIFCSPHIGHO2_01_FULL_41_11</name>
    <dbReference type="NCBI Taxonomy" id="1797711"/>
    <lineage>
        <taxon>Bacteria</taxon>
        <taxon>Candidatus Curtissiibacteriota</taxon>
    </lineage>
</organism>
<proteinExistence type="inferred from homology"/>
<comment type="function">
    <text evidence="2">Antitoxin component of a type II toxin-antitoxin (TA) system.</text>
</comment>
<name>A0A1F5G7S7_9BACT</name>
<dbReference type="Proteomes" id="UP000179102">
    <property type="component" value="Unassembled WGS sequence"/>
</dbReference>
<dbReference type="Pfam" id="PF02604">
    <property type="entry name" value="PhdYeFM_antitox"/>
    <property type="match status" value="1"/>
</dbReference>
<evidence type="ECO:0000256" key="2">
    <source>
        <dbReference type="RuleBase" id="RU362080"/>
    </source>
</evidence>
<dbReference type="InterPro" id="IPR006442">
    <property type="entry name" value="Antitoxin_Phd/YefM"/>
</dbReference>
<protein>
    <recommendedName>
        <fullName evidence="2">Antitoxin</fullName>
    </recommendedName>
</protein>
<evidence type="ECO:0000313" key="3">
    <source>
        <dbReference type="EMBL" id="OGD87916.1"/>
    </source>
</evidence>
<accession>A0A1F5G7S7</accession>
<comment type="caution">
    <text evidence="3">The sequence shown here is derived from an EMBL/GenBank/DDBJ whole genome shotgun (WGS) entry which is preliminary data.</text>
</comment>
<dbReference type="InterPro" id="IPR036165">
    <property type="entry name" value="YefM-like_sf"/>
</dbReference>
<dbReference type="AlphaFoldDB" id="A0A1F5G7S7"/>
<evidence type="ECO:0000313" key="4">
    <source>
        <dbReference type="Proteomes" id="UP000179102"/>
    </source>
</evidence>
<comment type="similarity">
    <text evidence="1 2">Belongs to the phD/YefM antitoxin family.</text>
</comment>
<dbReference type="SUPFAM" id="SSF143120">
    <property type="entry name" value="YefM-like"/>
    <property type="match status" value="1"/>
</dbReference>
<reference evidence="3 4" key="1">
    <citation type="journal article" date="2016" name="Nat. Commun.">
        <title>Thousands of microbial genomes shed light on interconnected biogeochemical processes in an aquifer system.</title>
        <authorList>
            <person name="Anantharaman K."/>
            <person name="Brown C.T."/>
            <person name="Hug L.A."/>
            <person name="Sharon I."/>
            <person name="Castelle C.J."/>
            <person name="Probst A.J."/>
            <person name="Thomas B.C."/>
            <person name="Singh A."/>
            <person name="Wilkins M.J."/>
            <person name="Karaoz U."/>
            <person name="Brodie E.L."/>
            <person name="Williams K.H."/>
            <person name="Hubbard S.S."/>
            <person name="Banfield J.F."/>
        </authorList>
    </citation>
    <scope>NUCLEOTIDE SEQUENCE [LARGE SCALE GENOMIC DNA]</scope>
</reference>
<dbReference type="EMBL" id="MFAZ01000007">
    <property type="protein sequence ID" value="OGD87916.1"/>
    <property type="molecule type" value="Genomic_DNA"/>
</dbReference>